<dbReference type="EMBL" id="ML119779">
    <property type="protein sequence ID" value="RPA74823.1"/>
    <property type="molecule type" value="Genomic_DNA"/>
</dbReference>
<feature type="region of interest" description="Disordered" evidence="1">
    <location>
        <begin position="272"/>
        <end position="296"/>
    </location>
</feature>
<organism evidence="2 3">
    <name type="scientific">Ascobolus immersus RN42</name>
    <dbReference type="NCBI Taxonomy" id="1160509"/>
    <lineage>
        <taxon>Eukaryota</taxon>
        <taxon>Fungi</taxon>
        <taxon>Dikarya</taxon>
        <taxon>Ascomycota</taxon>
        <taxon>Pezizomycotina</taxon>
        <taxon>Pezizomycetes</taxon>
        <taxon>Pezizales</taxon>
        <taxon>Ascobolaceae</taxon>
        <taxon>Ascobolus</taxon>
    </lineage>
</organism>
<gene>
    <name evidence="2" type="ORF">BJ508DRAFT_332676</name>
</gene>
<proteinExistence type="predicted"/>
<protein>
    <submittedName>
        <fullName evidence="2">Uncharacterized protein</fullName>
    </submittedName>
</protein>
<evidence type="ECO:0000313" key="2">
    <source>
        <dbReference type="EMBL" id="RPA74823.1"/>
    </source>
</evidence>
<evidence type="ECO:0000256" key="1">
    <source>
        <dbReference type="SAM" id="MobiDB-lite"/>
    </source>
</evidence>
<sequence>MDSDTATVWYPPEEENSLRIIAEQVMNKFHPRFLRLTCQPQHNNGSEPAICGSCTFFPVELPVSYRQDTQNIIRRFYKCHRCLRAWPCLRIKREYPEYFTRPTKYGIDTSLRAQCLPRPESIMSKQSVPVSTCWDTEMSETSSESSDDTGILTPRSEHSEARSSQSGCLTMPFLTIEKLAAELQDIQKKELQQRDDTIECLKETIETQQGDLDEKKTESCKSLSGRRGVNPDHGRWHSATGYMVTPWNAYRLSDRYFQHGPSRRCRFHGSAEGLDTYRAPERPSAGVTKGDNPDDL</sequence>
<feature type="region of interest" description="Disordered" evidence="1">
    <location>
        <begin position="209"/>
        <end position="232"/>
    </location>
</feature>
<accession>A0A3N4HLY1</accession>
<keyword evidence="3" id="KW-1185">Reference proteome</keyword>
<reference evidence="2 3" key="1">
    <citation type="journal article" date="2018" name="Nat. Ecol. Evol.">
        <title>Pezizomycetes genomes reveal the molecular basis of ectomycorrhizal truffle lifestyle.</title>
        <authorList>
            <person name="Murat C."/>
            <person name="Payen T."/>
            <person name="Noel B."/>
            <person name="Kuo A."/>
            <person name="Morin E."/>
            <person name="Chen J."/>
            <person name="Kohler A."/>
            <person name="Krizsan K."/>
            <person name="Balestrini R."/>
            <person name="Da Silva C."/>
            <person name="Montanini B."/>
            <person name="Hainaut M."/>
            <person name="Levati E."/>
            <person name="Barry K.W."/>
            <person name="Belfiori B."/>
            <person name="Cichocki N."/>
            <person name="Clum A."/>
            <person name="Dockter R.B."/>
            <person name="Fauchery L."/>
            <person name="Guy J."/>
            <person name="Iotti M."/>
            <person name="Le Tacon F."/>
            <person name="Lindquist E.A."/>
            <person name="Lipzen A."/>
            <person name="Malagnac F."/>
            <person name="Mello A."/>
            <person name="Molinier V."/>
            <person name="Miyauchi S."/>
            <person name="Poulain J."/>
            <person name="Riccioni C."/>
            <person name="Rubini A."/>
            <person name="Sitrit Y."/>
            <person name="Splivallo R."/>
            <person name="Traeger S."/>
            <person name="Wang M."/>
            <person name="Zifcakova L."/>
            <person name="Wipf D."/>
            <person name="Zambonelli A."/>
            <person name="Paolocci F."/>
            <person name="Nowrousian M."/>
            <person name="Ottonello S."/>
            <person name="Baldrian P."/>
            <person name="Spatafora J.W."/>
            <person name="Henrissat B."/>
            <person name="Nagy L.G."/>
            <person name="Aury J.M."/>
            <person name="Wincker P."/>
            <person name="Grigoriev I.V."/>
            <person name="Bonfante P."/>
            <person name="Martin F.M."/>
        </authorList>
    </citation>
    <scope>NUCLEOTIDE SEQUENCE [LARGE SCALE GENOMIC DNA]</scope>
    <source>
        <strain evidence="2 3">RN42</strain>
    </source>
</reference>
<dbReference type="Proteomes" id="UP000275078">
    <property type="component" value="Unassembled WGS sequence"/>
</dbReference>
<dbReference type="AlphaFoldDB" id="A0A3N4HLY1"/>
<name>A0A3N4HLY1_ASCIM</name>
<evidence type="ECO:0000313" key="3">
    <source>
        <dbReference type="Proteomes" id="UP000275078"/>
    </source>
</evidence>
<feature type="region of interest" description="Disordered" evidence="1">
    <location>
        <begin position="136"/>
        <end position="164"/>
    </location>
</feature>